<dbReference type="Gene3D" id="4.10.60.10">
    <property type="entry name" value="Zinc finger, CCHC-type"/>
    <property type="match status" value="1"/>
</dbReference>
<evidence type="ECO:0000256" key="1">
    <source>
        <dbReference type="PROSITE-ProRule" id="PRU00047"/>
    </source>
</evidence>
<feature type="compositionally biased region" description="Polar residues" evidence="2">
    <location>
        <begin position="376"/>
        <end position="386"/>
    </location>
</feature>
<dbReference type="InterPro" id="IPR005162">
    <property type="entry name" value="Retrotrans_gag_dom"/>
</dbReference>
<dbReference type="OrthoDB" id="5361322at2759"/>
<feature type="compositionally biased region" description="Basic and acidic residues" evidence="2">
    <location>
        <begin position="358"/>
        <end position="373"/>
    </location>
</feature>
<dbReference type="PANTHER" id="PTHR15503:SF22">
    <property type="entry name" value="TRANSPOSON TY3-I GAG POLYPROTEIN"/>
    <property type="match status" value="1"/>
</dbReference>
<dbReference type="PANTHER" id="PTHR15503">
    <property type="entry name" value="LDOC1 RELATED"/>
    <property type="match status" value="1"/>
</dbReference>
<proteinExistence type="predicted"/>
<organism evidence="4 5">
    <name type="scientific">Pyricularia oryzae (strain 70-15 / ATCC MYA-4617 / FGSC 8958)</name>
    <name type="common">Rice blast fungus</name>
    <name type="synonym">Magnaporthe oryzae</name>
    <dbReference type="NCBI Taxonomy" id="242507"/>
    <lineage>
        <taxon>Eukaryota</taxon>
        <taxon>Fungi</taxon>
        <taxon>Dikarya</taxon>
        <taxon>Ascomycota</taxon>
        <taxon>Pezizomycotina</taxon>
        <taxon>Sordariomycetes</taxon>
        <taxon>Sordariomycetidae</taxon>
        <taxon>Magnaporthales</taxon>
        <taxon>Pyriculariaceae</taxon>
        <taxon>Pyricularia</taxon>
    </lineage>
</organism>
<keyword evidence="1" id="KW-0862">Zinc</keyword>
<gene>
    <name evidence="4" type="ORF">MGG_17847</name>
</gene>
<evidence type="ECO:0000313" key="5">
    <source>
        <dbReference type="Proteomes" id="UP000009058"/>
    </source>
</evidence>
<sequence>MSSQTSKNNTPSTPATSSKAAQKAPVRPKDDSDSEDEEDQLRRQVARTNQELHEQTLRATQLQEELQALRASANVTSTPLDGRERLKLNPPATFDGTPGQLKGYLVQVRTYQAFHLETFRSETEKVVHAATFLRGRALSWFEPLLQEWLDVPPEERRQEVTDIFSTFAGYERTLRSLFQEPDEKRQTERDLANLRQTKSASAYAAEFRRLATRLDMTEETKILQFYQGLKSEVKDEVSKLDRPEDFLEYVELAIKLDNRIYERRQEKQGGQRVFVTSTRQANTGRKYQHPQPTYHRNNGGWQQPRHMAPQTYSTAYGTHSGPMDLSATQHKKPRKDPKSGKCFKCDKTGHIARNCPRNQEDIPDFRGKTEKPRGLNATNHQQLRPDQHSTISWTTCYDNNCMVHNSSKNDAGWYPQKPRGTRTLAVGNRVPLGTGQPTKLHRQETQLPELTDSDTSGESDEEPLGQTHHIRTTNQSSTQESSEDSEEESSEEETMPSSQYNAARENNPYIYEKKHIDLYRDDQSVQFPGLPLQAQIRHPTGPVNATFGDHPTLDTKHPQHAEIFWAECFRDNCGLHLSRKIVHNFFPRRRKATGIHEVYTTTDLPNWEIKIKLNTEPAAIFTPNDNYPMACCNQKQFPWYKCTRSVCRVHMLAKTQAWHEQKLRQPGPAPITRIVWNPNVRDNEITTNARKTPVPAKHPLDLVETRSSRTPRDKKNKDPRRESSKSKN</sequence>
<feature type="region of interest" description="Disordered" evidence="2">
    <location>
        <begin position="281"/>
        <end position="386"/>
    </location>
</feature>
<feature type="compositionally biased region" description="Basic and acidic residues" evidence="2">
    <location>
        <begin position="698"/>
        <end position="728"/>
    </location>
</feature>
<dbReference type="PROSITE" id="PS50158">
    <property type="entry name" value="ZF_CCHC"/>
    <property type="match status" value="1"/>
</dbReference>
<dbReference type="eggNOG" id="ENOG502SZCW">
    <property type="taxonomic scope" value="Eukaryota"/>
</dbReference>
<protein>
    <recommendedName>
        <fullName evidence="3">CCHC-type domain-containing protein</fullName>
    </recommendedName>
</protein>
<feature type="compositionally biased region" description="Acidic residues" evidence="2">
    <location>
        <begin position="451"/>
        <end position="463"/>
    </location>
</feature>
<dbReference type="InterPro" id="IPR001878">
    <property type="entry name" value="Znf_CCHC"/>
</dbReference>
<dbReference type="HOGENOM" id="CLU_019059_0_0_1"/>
<dbReference type="GO" id="GO:0003676">
    <property type="term" value="F:nucleic acid binding"/>
    <property type="evidence" value="ECO:0007669"/>
    <property type="project" value="InterPro"/>
</dbReference>
<dbReference type="AlphaFoldDB" id="G4NJQ2"/>
<keyword evidence="1" id="KW-0863">Zinc-finger</keyword>
<feature type="compositionally biased region" description="Polar residues" evidence="2">
    <location>
        <begin position="281"/>
        <end position="301"/>
    </location>
</feature>
<dbReference type="Pfam" id="PF00098">
    <property type="entry name" value="zf-CCHC"/>
    <property type="match status" value="1"/>
</dbReference>
<dbReference type="InParanoid" id="G4NJQ2"/>
<dbReference type="EMBL" id="CM001237">
    <property type="protein sequence ID" value="EHA45719.1"/>
    <property type="molecule type" value="Genomic_DNA"/>
</dbReference>
<dbReference type="SUPFAM" id="SSF57756">
    <property type="entry name" value="Retrovirus zinc finger-like domains"/>
    <property type="match status" value="1"/>
</dbReference>
<feature type="region of interest" description="Disordered" evidence="2">
    <location>
        <begin position="684"/>
        <end position="728"/>
    </location>
</feature>
<feature type="domain" description="CCHC-type" evidence="3">
    <location>
        <begin position="341"/>
        <end position="357"/>
    </location>
</feature>
<evidence type="ECO:0000259" key="3">
    <source>
        <dbReference type="PROSITE" id="PS50158"/>
    </source>
</evidence>
<reference key="2">
    <citation type="submission" date="2011-05" db="EMBL/GenBank/DDBJ databases">
        <title>The Genome Sequence of Magnaporthe oryzae 70-15.</title>
        <authorList>
            <consortium name="The Broad Institute Genome Sequencing Platform"/>
            <person name="Ma L.-J."/>
            <person name="Dead R."/>
            <person name="Young S.K."/>
            <person name="Zeng Q."/>
            <person name="Gargeya S."/>
            <person name="Fitzgerald M."/>
            <person name="Haas B."/>
            <person name="Abouelleil A."/>
            <person name="Alvarado L."/>
            <person name="Arachchi H.M."/>
            <person name="Berlin A."/>
            <person name="Brown A."/>
            <person name="Chapman S.B."/>
            <person name="Chen Z."/>
            <person name="Dunbar C."/>
            <person name="Freedman E."/>
            <person name="Gearin G."/>
            <person name="Gellesch M."/>
            <person name="Goldberg J."/>
            <person name="Griggs A."/>
            <person name="Gujja S."/>
            <person name="Heiman D."/>
            <person name="Howarth C."/>
            <person name="Larson L."/>
            <person name="Lui A."/>
            <person name="MacDonald P.J.P."/>
            <person name="Mehta T."/>
            <person name="Montmayeur A."/>
            <person name="Murphy C."/>
            <person name="Neiman D."/>
            <person name="Pearson M."/>
            <person name="Priest M."/>
            <person name="Roberts A."/>
            <person name="Saif S."/>
            <person name="Shea T."/>
            <person name="Shenoy N."/>
            <person name="Sisk P."/>
            <person name="Stolte C."/>
            <person name="Sykes S."/>
            <person name="Yandava C."/>
            <person name="Wortman J."/>
            <person name="Nusbaum C."/>
            <person name="Birren B."/>
        </authorList>
    </citation>
    <scope>NUCLEOTIDE SEQUENCE</scope>
    <source>
        <strain>70-15</strain>
    </source>
</reference>
<feature type="region of interest" description="Disordered" evidence="2">
    <location>
        <begin position="1"/>
        <end position="44"/>
    </location>
</feature>
<dbReference type="KEGG" id="mgr:MGG_17847"/>
<feature type="compositionally biased region" description="Basic and acidic residues" evidence="2">
    <location>
        <begin position="336"/>
        <end position="349"/>
    </location>
</feature>
<feature type="region of interest" description="Disordered" evidence="2">
    <location>
        <begin position="407"/>
        <end position="506"/>
    </location>
</feature>
<dbReference type="VEuPathDB" id="FungiDB:MGG_17847"/>
<dbReference type="RefSeq" id="XP_003720462.1">
    <property type="nucleotide sequence ID" value="XM_003720414.1"/>
</dbReference>
<dbReference type="SMART" id="SM00343">
    <property type="entry name" value="ZnF_C2HC"/>
    <property type="match status" value="1"/>
</dbReference>
<accession>G4NJQ2</accession>
<feature type="compositionally biased region" description="Polar residues" evidence="2">
    <location>
        <begin position="1"/>
        <end position="20"/>
    </location>
</feature>
<feature type="region of interest" description="Disordered" evidence="2">
    <location>
        <begin position="73"/>
        <end position="94"/>
    </location>
</feature>
<keyword evidence="1" id="KW-0479">Metal-binding</keyword>
<dbReference type="InterPro" id="IPR036875">
    <property type="entry name" value="Znf_CCHC_sf"/>
</dbReference>
<name>G4NJQ2_PYRO7</name>
<dbReference type="GO" id="GO:0008270">
    <property type="term" value="F:zinc ion binding"/>
    <property type="evidence" value="ECO:0007669"/>
    <property type="project" value="UniProtKB-KW"/>
</dbReference>
<feature type="compositionally biased region" description="Acidic residues" evidence="2">
    <location>
        <begin position="481"/>
        <end position="494"/>
    </location>
</feature>
<reference evidence="4 5" key="1">
    <citation type="journal article" date="2005" name="Nature">
        <title>The genome sequence of the rice blast fungus Magnaporthe grisea.</title>
        <authorList>
            <person name="Dean R.A."/>
            <person name="Talbot N.J."/>
            <person name="Ebbole D.J."/>
            <person name="Farman M.L."/>
            <person name="Mitchell T.K."/>
            <person name="Orbach M.J."/>
            <person name="Thon M."/>
            <person name="Kulkarni R."/>
            <person name="Xu J.R."/>
            <person name="Pan H."/>
            <person name="Read N.D."/>
            <person name="Lee Y.H."/>
            <person name="Carbone I."/>
            <person name="Brown D."/>
            <person name="Oh Y.Y."/>
            <person name="Donofrio N."/>
            <person name="Jeong J.S."/>
            <person name="Soanes D.M."/>
            <person name="Djonovic S."/>
            <person name="Kolomiets E."/>
            <person name="Rehmeyer C."/>
            <person name="Li W."/>
            <person name="Harding M."/>
            <person name="Kim S."/>
            <person name="Lebrun M.H."/>
            <person name="Bohnert H."/>
            <person name="Coughlan S."/>
            <person name="Butler J."/>
            <person name="Calvo S."/>
            <person name="Ma L.J."/>
            <person name="Nicol R."/>
            <person name="Purcell S."/>
            <person name="Nusbaum C."/>
            <person name="Galagan J.E."/>
            <person name="Birren B.W."/>
        </authorList>
    </citation>
    <scope>NUCLEOTIDE SEQUENCE [LARGE SCALE GENOMIC DNA]</scope>
    <source>
        <strain evidence="5">70-15 / ATCC MYA-4617 / FGSC 8958</strain>
    </source>
</reference>
<dbReference type="Proteomes" id="UP000009058">
    <property type="component" value="Chromosome 7"/>
</dbReference>
<keyword evidence="5" id="KW-1185">Reference proteome</keyword>
<dbReference type="GeneID" id="12987379"/>
<dbReference type="InterPro" id="IPR032567">
    <property type="entry name" value="RTL1-rel"/>
</dbReference>
<evidence type="ECO:0000256" key="2">
    <source>
        <dbReference type="SAM" id="MobiDB-lite"/>
    </source>
</evidence>
<evidence type="ECO:0000313" key="4">
    <source>
        <dbReference type="EMBL" id="EHA45719.1"/>
    </source>
</evidence>
<dbReference type="Pfam" id="PF03732">
    <property type="entry name" value="Retrotrans_gag"/>
    <property type="match status" value="1"/>
</dbReference>